<dbReference type="Pfam" id="PF00117">
    <property type="entry name" value="GATase"/>
    <property type="match status" value="1"/>
</dbReference>
<feature type="domain" description="Chorismate-utilising enzyme C-terminal" evidence="6">
    <location>
        <begin position="121"/>
        <end position="389"/>
    </location>
</feature>
<dbReference type="PANTHER" id="PTHR11236">
    <property type="entry name" value="AMINOBENZOATE/ANTHRANILATE SYNTHASE"/>
    <property type="match status" value="1"/>
</dbReference>
<keyword evidence="2" id="KW-0315">Glutamine amidotransferase</keyword>
<organism evidence="7 8">
    <name type="scientific">Spongisporangium articulatum</name>
    <dbReference type="NCBI Taxonomy" id="3362603"/>
    <lineage>
        <taxon>Bacteria</taxon>
        <taxon>Bacillati</taxon>
        <taxon>Actinomycetota</taxon>
        <taxon>Actinomycetes</taxon>
        <taxon>Kineosporiales</taxon>
        <taxon>Kineosporiaceae</taxon>
        <taxon>Spongisporangium</taxon>
    </lineage>
</organism>
<dbReference type="CDD" id="cd01743">
    <property type="entry name" value="GATase1_Anthranilate_Synthase"/>
    <property type="match status" value="1"/>
</dbReference>
<dbReference type="PROSITE" id="PS51273">
    <property type="entry name" value="GATASE_TYPE_1"/>
    <property type="match status" value="1"/>
</dbReference>
<dbReference type="EC" id="4.1.3.27" evidence="1"/>
<dbReference type="PRINTS" id="PR00099">
    <property type="entry name" value="CPSGATASE"/>
</dbReference>
<evidence type="ECO:0000256" key="2">
    <source>
        <dbReference type="ARBA" id="ARBA00022962"/>
    </source>
</evidence>
<evidence type="ECO:0000259" key="5">
    <source>
        <dbReference type="Pfam" id="PF00117"/>
    </source>
</evidence>
<dbReference type="SUPFAM" id="SSF56322">
    <property type="entry name" value="ADC synthase"/>
    <property type="match status" value="1"/>
</dbReference>
<gene>
    <name evidence="7" type="ORF">ACIB24_15285</name>
</gene>
<keyword evidence="8" id="KW-1185">Reference proteome</keyword>
<dbReference type="Pfam" id="PF00425">
    <property type="entry name" value="Chorismate_bind"/>
    <property type="match status" value="1"/>
</dbReference>
<proteinExistence type="predicted"/>
<dbReference type="InterPro" id="IPR019999">
    <property type="entry name" value="Anth_synth_I-like"/>
</dbReference>
<evidence type="ECO:0000259" key="6">
    <source>
        <dbReference type="Pfam" id="PF00425"/>
    </source>
</evidence>
<feature type="domain" description="Glutamine amidotransferase" evidence="5">
    <location>
        <begin position="455"/>
        <end position="635"/>
    </location>
</feature>
<dbReference type="RefSeq" id="WP_398282063.1">
    <property type="nucleotide sequence ID" value="NZ_JBITLV010000005.1"/>
</dbReference>
<dbReference type="InterPro" id="IPR006221">
    <property type="entry name" value="TrpG/PapA_dom"/>
</dbReference>
<comment type="catalytic activity">
    <reaction evidence="4">
        <text>chorismate + L-glutamine = anthranilate + pyruvate + L-glutamate + H(+)</text>
        <dbReference type="Rhea" id="RHEA:21732"/>
        <dbReference type="ChEBI" id="CHEBI:15361"/>
        <dbReference type="ChEBI" id="CHEBI:15378"/>
        <dbReference type="ChEBI" id="CHEBI:16567"/>
        <dbReference type="ChEBI" id="CHEBI:29748"/>
        <dbReference type="ChEBI" id="CHEBI:29985"/>
        <dbReference type="ChEBI" id="CHEBI:58359"/>
        <dbReference type="EC" id="4.1.3.27"/>
    </reaction>
</comment>
<evidence type="ECO:0000313" key="7">
    <source>
        <dbReference type="EMBL" id="MFI7588432.1"/>
    </source>
</evidence>
<dbReference type="PRINTS" id="PR00096">
    <property type="entry name" value="GATASE"/>
</dbReference>
<dbReference type="InterPro" id="IPR029062">
    <property type="entry name" value="Class_I_gatase-like"/>
</dbReference>
<dbReference type="Proteomes" id="UP001612915">
    <property type="component" value="Unassembled WGS sequence"/>
</dbReference>
<sequence length="639" mass="67532">MAPLEEPLADLLTTLAGPRPPAFAVLHRPQAHPGACEVLLGEVSIPATVGDLPLEPGGPDVLAVLPFRQLVERGMDVVDDGSPLLALRVTGRRLVASRDLLDLVPDGPHGFVETGYDVPDAEYERIVAAVLDDEIAGGEGSNVVVHRSLTGHVPGPPAAAGLGAFARLLRRERHAYWTFLVHVPGTPEREGITFVGASPERHVSVHGGVVTMNPISGTLRYPAGGYPSADAALDGTLRFLADAKERDELAMVVDEELKMMAAVCPAGGRVHGPHLKEMAHLAHTEYVLSGHTALDVRDVLRETMFAPTVTGSPIRNACRMIARHEGRGRGYYGGALALLSHGAAGQSLDAPILIRTATIADDGRVAIASGATLVRGSRPASELAETRAKAAAVVAAFTTAEPESVPSARHHPVANHPQVVSALAGRNERLADFWLQEQGSGGGRRPAGGVPVTILHAEDDFTAMLAHLLRSLGHPVRVVEHTEPGARETCRDAELLVLGPGPGDPRHFAVPRIRALHVAAGDRLASGAPVLGVCLGHQVLSLRLGLAVERLPAPDQGVQRRIRLFGHDTRVGFYNSYAAFARESHPGAVPGVELAADGRTGRVHALRGKSFAGLQFHLESVLTTDGPRILTDTLAHLLR</sequence>
<comment type="caution">
    <text evidence="7">The sequence shown here is derived from an EMBL/GenBank/DDBJ whole genome shotgun (WGS) entry which is preliminary data.</text>
</comment>
<dbReference type="PRINTS" id="PR00097">
    <property type="entry name" value="ANTSNTHASEII"/>
</dbReference>
<dbReference type="InterPro" id="IPR015890">
    <property type="entry name" value="Chorismate_C"/>
</dbReference>
<accession>A0ABW8AQ11</accession>
<dbReference type="SUPFAM" id="SSF52317">
    <property type="entry name" value="Class I glutamine amidotransferase-like"/>
    <property type="match status" value="1"/>
</dbReference>
<evidence type="ECO:0000256" key="4">
    <source>
        <dbReference type="ARBA" id="ARBA00047683"/>
    </source>
</evidence>
<dbReference type="InterPro" id="IPR005801">
    <property type="entry name" value="ADC_synthase"/>
</dbReference>
<dbReference type="PANTHER" id="PTHR11236:SF49">
    <property type="entry name" value="ANTHRANILATE SYNTHASE COMPONENT 1"/>
    <property type="match status" value="1"/>
</dbReference>
<protein>
    <recommendedName>
        <fullName evidence="1">anthranilate synthase</fullName>
        <ecNumber evidence="1">4.1.3.27</ecNumber>
    </recommendedName>
</protein>
<dbReference type="InterPro" id="IPR017926">
    <property type="entry name" value="GATASE"/>
</dbReference>
<dbReference type="Gene3D" id="3.60.120.10">
    <property type="entry name" value="Anthranilate synthase"/>
    <property type="match status" value="1"/>
</dbReference>
<reference evidence="7 8" key="1">
    <citation type="submission" date="2024-10" db="EMBL/GenBank/DDBJ databases">
        <title>The Natural Products Discovery Center: Release of the First 8490 Sequenced Strains for Exploring Actinobacteria Biosynthetic Diversity.</title>
        <authorList>
            <person name="Kalkreuter E."/>
            <person name="Kautsar S.A."/>
            <person name="Yang D."/>
            <person name="Bader C.D."/>
            <person name="Teijaro C.N."/>
            <person name="Fluegel L."/>
            <person name="Davis C.M."/>
            <person name="Simpson J.R."/>
            <person name="Lauterbach L."/>
            <person name="Steele A.D."/>
            <person name="Gui C."/>
            <person name="Meng S."/>
            <person name="Li G."/>
            <person name="Viehrig K."/>
            <person name="Ye F."/>
            <person name="Su P."/>
            <person name="Kiefer A.F."/>
            <person name="Nichols A."/>
            <person name="Cepeda A.J."/>
            <person name="Yan W."/>
            <person name="Fan B."/>
            <person name="Jiang Y."/>
            <person name="Adhikari A."/>
            <person name="Zheng C.-J."/>
            <person name="Schuster L."/>
            <person name="Cowan T.M."/>
            <person name="Smanski M.J."/>
            <person name="Chevrette M.G."/>
            <person name="De Carvalho L.P.S."/>
            <person name="Shen B."/>
        </authorList>
    </citation>
    <scope>NUCLEOTIDE SEQUENCE [LARGE SCALE GENOMIC DNA]</scope>
    <source>
        <strain evidence="7 8">NPDC049639</strain>
    </source>
</reference>
<name>A0ABW8AQ11_9ACTN</name>
<evidence type="ECO:0000256" key="1">
    <source>
        <dbReference type="ARBA" id="ARBA00012266"/>
    </source>
</evidence>
<keyword evidence="3" id="KW-0456">Lyase</keyword>
<evidence type="ECO:0000313" key="8">
    <source>
        <dbReference type="Proteomes" id="UP001612915"/>
    </source>
</evidence>
<evidence type="ECO:0000256" key="3">
    <source>
        <dbReference type="ARBA" id="ARBA00023239"/>
    </source>
</evidence>
<dbReference type="EMBL" id="JBITLV010000005">
    <property type="protein sequence ID" value="MFI7588432.1"/>
    <property type="molecule type" value="Genomic_DNA"/>
</dbReference>
<dbReference type="Gene3D" id="3.40.50.880">
    <property type="match status" value="1"/>
</dbReference>